<name>H6LAV6_SAPGL</name>
<evidence type="ECO:0000313" key="2">
    <source>
        <dbReference type="EMBL" id="AFC25699.1"/>
    </source>
</evidence>
<protein>
    <submittedName>
        <fullName evidence="2">Uncharacterized protein</fullName>
    </submittedName>
</protein>
<evidence type="ECO:0000313" key="3">
    <source>
        <dbReference type="Proteomes" id="UP000007519"/>
    </source>
</evidence>
<dbReference type="AlphaFoldDB" id="H6LAV6"/>
<keyword evidence="3" id="KW-1185">Reference proteome</keyword>
<feature type="region of interest" description="Disordered" evidence="1">
    <location>
        <begin position="1"/>
        <end position="53"/>
    </location>
</feature>
<sequence>MRSFCRGQAAKPPQAELPGRVAEGQTQVFERSEKTAGPSRPASPKGSDPTDNS</sequence>
<organism evidence="2 3">
    <name type="scientific">Saprospira grandis (strain Lewin)</name>
    <dbReference type="NCBI Taxonomy" id="984262"/>
    <lineage>
        <taxon>Bacteria</taxon>
        <taxon>Pseudomonadati</taxon>
        <taxon>Bacteroidota</taxon>
        <taxon>Saprospiria</taxon>
        <taxon>Saprospirales</taxon>
        <taxon>Saprospiraceae</taxon>
        <taxon>Saprospira</taxon>
    </lineage>
</organism>
<dbReference type="EMBL" id="CP002831">
    <property type="protein sequence ID" value="AFC25699.1"/>
    <property type="molecule type" value="Genomic_DNA"/>
</dbReference>
<accession>H6LAV6</accession>
<evidence type="ECO:0000256" key="1">
    <source>
        <dbReference type="SAM" id="MobiDB-lite"/>
    </source>
</evidence>
<gene>
    <name evidence="2" type="ordered locus">SGRA_2971</name>
</gene>
<reference evidence="2 3" key="1">
    <citation type="journal article" date="2012" name="Stand. Genomic Sci.">
        <title>Complete genome sequencing and analysis of Saprospira grandis str. Lewin, a predatory marine bacterium.</title>
        <authorList>
            <person name="Saw J.H."/>
            <person name="Yuryev A."/>
            <person name="Kanbe M."/>
            <person name="Hou S."/>
            <person name="Young A.G."/>
            <person name="Aizawa S."/>
            <person name="Alam M."/>
        </authorList>
    </citation>
    <scope>NUCLEOTIDE SEQUENCE [LARGE SCALE GENOMIC DNA]</scope>
    <source>
        <strain evidence="2 3">Lewin</strain>
    </source>
</reference>
<dbReference type="Proteomes" id="UP000007519">
    <property type="component" value="Chromosome"/>
</dbReference>
<dbReference type="KEGG" id="sgn:SGRA_2971"/>
<dbReference type="STRING" id="984262.SGRA_2971"/>
<proteinExistence type="predicted"/>
<dbReference type="HOGENOM" id="CLU_3066078_0_0_10"/>